<dbReference type="EMBL" id="MHRK01000008">
    <property type="protein sequence ID" value="OHA24594.1"/>
    <property type="molecule type" value="Genomic_DNA"/>
</dbReference>
<dbReference type="PANTHER" id="PTHR43415:SF3">
    <property type="entry name" value="GNAT-FAMILY ACETYLTRANSFERASE"/>
    <property type="match status" value="1"/>
</dbReference>
<comment type="caution">
    <text evidence="2">The sequence shown here is derived from an EMBL/GenBank/DDBJ whole genome shotgun (WGS) entry which is preliminary data.</text>
</comment>
<evidence type="ECO:0000259" key="1">
    <source>
        <dbReference type="PROSITE" id="PS51186"/>
    </source>
</evidence>
<accession>A0A1G2MLH0</accession>
<dbReference type="GO" id="GO:0016747">
    <property type="term" value="F:acyltransferase activity, transferring groups other than amino-acyl groups"/>
    <property type="evidence" value="ECO:0007669"/>
    <property type="project" value="InterPro"/>
</dbReference>
<dbReference type="SUPFAM" id="SSF55729">
    <property type="entry name" value="Acyl-CoA N-acyltransferases (Nat)"/>
    <property type="match status" value="1"/>
</dbReference>
<protein>
    <recommendedName>
        <fullName evidence="1">N-acetyltransferase domain-containing protein</fullName>
    </recommendedName>
</protein>
<dbReference type="STRING" id="1802306.A3C72_01710"/>
<proteinExistence type="predicted"/>
<dbReference type="Pfam" id="PF13302">
    <property type="entry name" value="Acetyltransf_3"/>
    <property type="match status" value="1"/>
</dbReference>
<organism evidence="2 3">
    <name type="scientific">Candidatus Taylorbacteria bacterium RIFCSPHIGHO2_02_FULL_43_32b</name>
    <dbReference type="NCBI Taxonomy" id="1802306"/>
    <lineage>
        <taxon>Bacteria</taxon>
        <taxon>Candidatus Tayloriibacteriota</taxon>
    </lineage>
</organism>
<evidence type="ECO:0000313" key="3">
    <source>
        <dbReference type="Proteomes" id="UP000177130"/>
    </source>
</evidence>
<dbReference type="CDD" id="cd04301">
    <property type="entry name" value="NAT_SF"/>
    <property type="match status" value="1"/>
</dbReference>
<reference evidence="2 3" key="1">
    <citation type="journal article" date="2016" name="Nat. Commun.">
        <title>Thousands of microbial genomes shed light on interconnected biogeochemical processes in an aquifer system.</title>
        <authorList>
            <person name="Anantharaman K."/>
            <person name="Brown C.T."/>
            <person name="Hug L.A."/>
            <person name="Sharon I."/>
            <person name="Castelle C.J."/>
            <person name="Probst A.J."/>
            <person name="Thomas B.C."/>
            <person name="Singh A."/>
            <person name="Wilkins M.J."/>
            <person name="Karaoz U."/>
            <person name="Brodie E.L."/>
            <person name="Williams K.H."/>
            <person name="Hubbard S.S."/>
            <person name="Banfield J.F."/>
        </authorList>
    </citation>
    <scope>NUCLEOTIDE SEQUENCE [LARGE SCALE GENOMIC DNA]</scope>
</reference>
<feature type="domain" description="N-acetyltransferase" evidence="1">
    <location>
        <begin position="2"/>
        <end position="149"/>
    </location>
</feature>
<sequence>MQKLRKATIEDAKNLFEWRNDPLTREQSINTEPIIWDDHLAWIQRNLSNPSRQIYIFEEDGKPVGTCRIDKEKKDGQDIYELSWTVAPPSRGKGVGKRMLSSLLENSVLQGQKKKAVIKEGNLASEKMVLHFGFVKRFEADGLSVWFKD</sequence>
<evidence type="ECO:0000313" key="2">
    <source>
        <dbReference type="EMBL" id="OHA24594.1"/>
    </source>
</evidence>
<dbReference type="PROSITE" id="PS51186">
    <property type="entry name" value="GNAT"/>
    <property type="match status" value="1"/>
</dbReference>
<dbReference type="Gene3D" id="3.40.630.30">
    <property type="match status" value="1"/>
</dbReference>
<name>A0A1G2MLH0_9BACT</name>
<dbReference type="PANTHER" id="PTHR43415">
    <property type="entry name" value="SPERMIDINE N(1)-ACETYLTRANSFERASE"/>
    <property type="match status" value="1"/>
</dbReference>
<gene>
    <name evidence="2" type="ORF">A3C72_01710</name>
</gene>
<dbReference type="InterPro" id="IPR000182">
    <property type="entry name" value="GNAT_dom"/>
</dbReference>
<dbReference type="Proteomes" id="UP000177130">
    <property type="component" value="Unassembled WGS sequence"/>
</dbReference>
<dbReference type="InterPro" id="IPR016181">
    <property type="entry name" value="Acyl_CoA_acyltransferase"/>
</dbReference>
<dbReference type="AlphaFoldDB" id="A0A1G2MLH0"/>